<dbReference type="InterPro" id="IPR010093">
    <property type="entry name" value="SinI_DNA-bd"/>
</dbReference>
<dbReference type="Proteomes" id="UP000010729">
    <property type="component" value="Unassembled WGS sequence"/>
</dbReference>
<dbReference type="RefSeq" id="WP_005267890.1">
    <property type="nucleotide sequence ID" value="NZ_ANPE02000081.1"/>
</dbReference>
<evidence type="ECO:0000313" key="3">
    <source>
        <dbReference type="Proteomes" id="UP000010729"/>
    </source>
</evidence>
<dbReference type="GO" id="GO:0003677">
    <property type="term" value="F:DNA binding"/>
    <property type="evidence" value="ECO:0007669"/>
    <property type="project" value="InterPro"/>
</dbReference>
<dbReference type="OrthoDB" id="26212at2"/>
<proteinExistence type="predicted"/>
<dbReference type="EMBL" id="ANPE02000081">
    <property type="protein sequence ID" value="EMY35214.1"/>
    <property type="molecule type" value="Genomic_DNA"/>
</dbReference>
<evidence type="ECO:0000259" key="1">
    <source>
        <dbReference type="Pfam" id="PF12728"/>
    </source>
</evidence>
<dbReference type="InterPro" id="IPR041657">
    <property type="entry name" value="HTH_17"/>
</dbReference>
<dbReference type="NCBIfam" id="TIGR01764">
    <property type="entry name" value="excise"/>
    <property type="match status" value="1"/>
</dbReference>
<sequence length="152" mass="16597">MGALTAIQNVRTIDVTSSQSKEAQEVSRHFHEIDPKDLLIRIESSTGEAVVVPEALSNLLQTVLRLAASGQSIGLTQLPKALTSVEAAKVLGISRPTLLKLAAKGTIPSHKVGSHTRFNRSDLRTFAEQRLDHQRKSFDELRELEDATGFGE</sequence>
<dbReference type="AlphaFoldDB" id="N1V5C4"/>
<protein>
    <submittedName>
        <fullName evidence="2">Excisionase</fullName>
    </submittedName>
</protein>
<keyword evidence="3" id="KW-1185">Reference proteome</keyword>
<dbReference type="InterPro" id="IPR009061">
    <property type="entry name" value="DNA-bd_dom_put_sf"/>
</dbReference>
<dbReference type="SUPFAM" id="SSF46955">
    <property type="entry name" value="Putative DNA-binding domain"/>
    <property type="match status" value="1"/>
</dbReference>
<gene>
    <name evidence="2" type="ORF">D477_005596</name>
</gene>
<accession>N1V5C4</accession>
<feature type="domain" description="Helix-turn-helix" evidence="1">
    <location>
        <begin position="82"/>
        <end position="130"/>
    </location>
</feature>
<name>N1V5C4_9MICC</name>
<reference evidence="2 3" key="1">
    <citation type="journal article" date="2013" name="Genome Announc.">
        <title>Draft Genome Sequence of Arthrobacter crystallopoietes Strain BAB-32, Revealing Genes for Bioremediation.</title>
        <authorList>
            <person name="Joshi M.N."/>
            <person name="Pandit A.S."/>
            <person name="Sharma A."/>
            <person name="Pandya R.V."/>
            <person name="Desai S.M."/>
            <person name="Saxena A.K."/>
            <person name="Bagatharia S.B."/>
        </authorList>
    </citation>
    <scope>NUCLEOTIDE SEQUENCE [LARGE SCALE GENOMIC DNA]</scope>
    <source>
        <strain evidence="2 3">BAB-32</strain>
    </source>
</reference>
<organism evidence="2 3">
    <name type="scientific">Arthrobacter crystallopoietes BAB-32</name>
    <dbReference type="NCBI Taxonomy" id="1246476"/>
    <lineage>
        <taxon>Bacteria</taxon>
        <taxon>Bacillati</taxon>
        <taxon>Actinomycetota</taxon>
        <taxon>Actinomycetes</taxon>
        <taxon>Micrococcales</taxon>
        <taxon>Micrococcaceae</taxon>
        <taxon>Crystallibacter</taxon>
    </lineage>
</organism>
<dbReference type="Pfam" id="PF12728">
    <property type="entry name" value="HTH_17"/>
    <property type="match status" value="1"/>
</dbReference>
<comment type="caution">
    <text evidence="2">The sequence shown here is derived from an EMBL/GenBank/DDBJ whole genome shotgun (WGS) entry which is preliminary data.</text>
</comment>
<evidence type="ECO:0000313" key="2">
    <source>
        <dbReference type="EMBL" id="EMY35214.1"/>
    </source>
</evidence>